<proteinExistence type="predicted"/>
<dbReference type="Pfam" id="PF03067">
    <property type="entry name" value="LPMO_10"/>
    <property type="match status" value="1"/>
</dbReference>
<gene>
    <name evidence="4" type="ORF">BWQ96_05037</name>
</gene>
<evidence type="ECO:0000256" key="1">
    <source>
        <dbReference type="SAM" id="MobiDB-lite"/>
    </source>
</evidence>
<reference evidence="4 5" key="1">
    <citation type="journal article" date="2018" name="Mol. Biol. Evol.">
        <title>Analysis of the draft genome of the red seaweed Gracilariopsis chorda provides insights into genome size evolution in Rhodophyta.</title>
        <authorList>
            <person name="Lee J."/>
            <person name="Yang E.C."/>
            <person name="Graf L."/>
            <person name="Yang J.H."/>
            <person name="Qiu H."/>
            <person name="Zel Zion U."/>
            <person name="Chan C.X."/>
            <person name="Stephens T.G."/>
            <person name="Weber A.P.M."/>
            <person name="Boo G.H."/>
            <person name="Boo S.M."/>
            <person name="Kim K.M."/>
            <person name="Shin Y."/>
            <person name="Jung M."/>
            <person name="Lee S.J."/>
            <person name="Yim H.S."/>
            <person name="Lee J.H."/>
            <person name="Bhattacharya D."/>
            <person name="Yoon H.S."/>
        </authorList>
    </citation>
    <scope>NUCLEOTIDE SEQUENCE [LARGE SCALE GENOMIC DNA]</scope>
    <source>
        <strain evidence="4 5">SKKU-2015</strain>
        <tissue evidence="4">Whole body</tissue>
    </source>
</reference>
<feature type="region of interest" description="Disordered" evidence="1">
    <location>
        <begin position="306"/>
        <end position="330"/>
    </location>
</feature>
<feature type="chain" id="PRO_5016147246" description="Chitin-binding type-4 domain-containing protein" evidence="2">
    <location>
        <begin position="21"/>
        <end position="459"/>
    </location>
</feature>
<organism evidence="4 5">
    <name type="scientific">Gracilariopsis chorda</name>
    <dbReference type="NCBI Taxonomy" id="448386"/>
    <lineage>
        <taxon>Eukaryota</taxon>
        <taxon>Rhodophyta</taxon>
        <taxon>Florideophyceae</taxon>
        <taxon>Rhodymeniophycidae</taxon>
        <taxon>Gracilariales</taxon>
        <taxon>Gracilariaceae</taxon>
        <taxon>Gracilariopsis</taxon>
    </lineage>
</organism>
<accession>A0A2V3IU01</accession>
<protein>
    <recommendedName>
        <fullName evidence="3">Chitin-binding type-4 domain-containing protein</fullName>
    </recommendedName>
</protein>
<keyword evidence="5" id="KW-1185">Reference proteome</keyword>
<comment type="caution">
    <text evidence="4">The sequence shown here is derived from an EMBL/GenBank/DDBJ whole genome shotgun (WGS) entry which is preliminary data.</text>
</comment>
<evidence type="ECO:0000256" key="2">
    <source>
        <dbReference type="SAM" id="SignalP"/>
    </source>
</evidence>
<evidence type="ECO:0000313" key="5">
    <source>
        <dbReference type="Proteomes" id="UP000247409"/>
    </source>
</evidence>
<dbReference type="InterPro" id="IPR004302">
    <property type="entry name" value="Cellulose/chitin-bd_N"/>
</dbReference>
<keyword evidence="2" id="KW-0732">Signal</keyword>
<dbReference type="EMBL" id="NBIV01000067">
    <property type="protein sequence ID" value="PXF45207.1"/>
    <property type="molecule type" value="Genomic_DNA"/>
</dbReference>
<sequence length="459" mass="50662">MNVAFLTLCLSLLLPALIDAHGLMDIPRQRGAFRRSKYVPTALDSNAPQDFYPHFPAGVKDDRPGAGKLSQEIAAGDRGWYPYDPYKPDFTWRAGVCGDPANGNQDHLKGGKFYYDGRIVATYRQGGVIGLGLSVVAHHNGFVEAHVCDVAKCEGGDISKDCFQNGGCVQLKRAYQPECESRQSVHCGPIDHNYPGRWYLPCSTDNTGLGWDYFPPEYATFRLPDQLHCEHCVLQWYWVGANTCNPPGVLDYYDGPYGPLNWGTCRGQGGAQGGVTRNKKPCGGTEQFAEEYYQCADIRIERFDGPRSGRRPVSAEEIDPSATPLPSSEPVPEHLGAIALSVGRSTPRAPLYGEGKLKELLLWADNIPSRALTQGAVVNVRPYDRIGVEAVLNEGETVDEVKFTVDGDDEYTAPSAPYFLFRDSSQVPFYWKKFPVNREVTIRAESEGDVLEVTVTFSS</sequence>
<dbReference type="AlphaFoldDB" id="A0A2V3IU01"/>
<name>A0A2V3IU01_9FLOR</name>
<dbReference type="Proteomes" id="UP000247409">
    <property type="component" value="Unassembled WGS sequence"/>
</dbReference>
<dbReference type="OrthoDB" id="64893at2759"/>
<feature type="signal peptide" evidence="2">
    <location>
        <begin position="1"/>
        <end position="20"/>
    </location>
</feature>
<evidence type="ECO:0000313" key="4">
    <source>
        <dbReference type="EMBL" id="PXF45207.1"/>
    </source>
</evidence>
<evidence type="ECO:0000259" key="3">
    <source>
        <dbReference type="Pfam" id="PF03067"/>
    </source>
</evidence>
<feature type="domain" description="Chitin-binding type-4" evidence="3">
    <location>
        <begin position="95"/>
        <end position="298"/>
    </location>
</feature>